<comment type="caution">
    <text evidence="1">The sequence shown here is derived from an EMBL/GenBank/DDBJ whole genome shotgun (WGS) entry which is preliminary data.</text>
</comment>
<sequence>MKRNMERYETQVQNRVNMDKKMPNVLVGQYVRVRKPGLVEKRAPCWSDPLRIVNVLGGAVKPEDGRVRNLRYVSLCKRVSVHNGHACGMQIDVSGYMMGDDACPIIEPNSRVGTQSRALDLLSAARSAEVGKARQTEAEAVIAHRGRGLCMTYLRGLWLQNMTQGEQTKA</sequence>
<accession>A0AAV7PCE4</accession>
<evidence type="ECO:0000313" key="2">
    <source>
        <dbReference type="Proteomes" id="UP001066276"/>
    </source>
</evidence>
<organism evidence="1 2">
    <name type="scientific">Pleurodeles waltl</name>
    <name type="common">Iberian ribbed newt</name>
    <dbReference type="NCBI Taxonomy" id="8319"/>
    <lineage>
        <taxon>Eukaryota</taxon>
        <taxon>Metazoa</taxon>
        <taxon>Chordata</taxon>
        <taxon>Craniata</taxon>
        <taxon>Vertebrata</taxon>
        <taxon>Euteleostomi</taxon>
        <taxon>Amphibia</taxon>
        <taxon>Batrachia</taxon>
        <taxon>Caudata</taxon>
        <taxon>Salamandroidea</taxon>
        <taxon>Salamandridae</taxon>
        <taxon>Pleurodelinae</taxon>
        <taxon>Pleurodeles</taxon>
    </lineage>
</organism>
<dbReference type="Proteomes" id="UP001066276">
    <property type="component" value="Chromosome 7"/>
</dbReference>
<dbReference type="AlphaFoldDB" id="A0AAV7PCE4"/>
<name>A0AAV7PCE4_PLEWA</name>
<reference evidence="1" key="1">
    <citation type="journal article" date="2022" name="bioRxiv">
        <title>Sequencing and chromosome-scale assembly of the giantPleurodeles waltlgenome.</title>
        <authorList>
            <person name="Brown T."/>
            <person name="Elewa A."/>
            <person name="Iarovenko S."/>
            <person name="Subramanian E."/>
            <person name="Araus A.J."/>
            <person name="Petzold A."/>
            <person name="Susuki M."/>
            <person name="Suzuki K.-i.T."/>
            <person name="Hayashi T."/>
            <person name="Toyoda A."/>
            <person name="Oliveira C."/>
            <person name="Osipova E."/>
            <person name="Leigh N.D."/>
            <person name="Simon A."/>
            <person name="Yun M.H."/>
        </authorList>
    </citation>
    <scope>NUCLEOTIDE SEQUENCE</scope>
    <source>
        <strain evidence="1">20211129_DDA</strain>
        <tissue evidence="1">Liver</tissue>
    </source>
</reference>
<gene>
    <name evidence="1" type="ORF">NDU88_001388</name>
</gene>
<proteinExistence type="predicted"/>
<evidence type="ECO:0000313" key="1">
    <source>
        <dbReference type="EMBL" id="KAJ1122915.1"/>
    </source>
</evidence>
<keyword evidence="2" id="KW-1185">Reference proteome</keyword>
<dbReference type="EMBL" id="JANPWB010000011">
    <property type="protein sequence ID" value="KAJ1122915.1"/>
    <property type="molecule type" value="Genomic_DNA"/>
</dbReference>
<protein>
    <submittedName>
        <fullName evidence="1">Uncharacterized protein</fullName>
    </submittedName>
</protein>